<name>A0A1G9D7R8_ANEMI</name>
<dbReference type="Pfam" id="PF13419">
    <property type="entry name" value="HAD_2"/>
    <property type="match status" value="1"/>
</dbReference>
<gene>
    <name evidence="2" type="primary">phnX</name>
    <name evidence="3" type="ORF">SAMN04487909_1831</name>
</gene>
<sequence>MIFQILSNYAQPIPGVLNLMERLRAKGIKIGSTTGYTKDMIKIVAAEAKKQGYESDYLVTSEDVPGGRPYPWMCYENAMHLGVYPMSSMMKVGDTVIDMQDGRNAGMWTVGVVLGGSELGLTQEEVEAMEPQLLEQKMEEVRQRLIAAGAHFTIDSIGDLDKVIEKIEMGEIVYQ</sequence>
<proteinExistence type="inferred from homology"/>
<dbReference type="HAMAP" id="MF_01375">
    <property type="entry name" value="PhnX"/>
    <property type="match status" value="1"/>
</dbReference>
<keyword evidence="2" id="KW-0479">Metal-binding</keyword>
<dbReference type="InterPro" id="IPR050155">
    <property type="entry name" value="HAD-like_hydrolase_sf"/>
</dbReference>
<dbReference type="GO" id="GO:0000287">
    <property type="term" value="F:magnesium ion binding"/>
    <property type="evidence" value="ECO:0007669"/>
    <property type="project" value="UniProtKB-UniRule"/>
</dbReference>
<dbReference type="EMBL" id="FNED01000083">
    <property type="protein sequence ID" value="SDK59903.1"/>
    <property type="molecule type" value="Genomic_DNA"/>
</dbReference>
<evidence type="ECO:0000313" key="4">
    <source>
        <dbReference type="Proteomes" id="UP000182836"/>
    </source>
</evidence>
<comment type="catalytic activity">
    <reaction evidence="2">
        <text>phosphonoacetaldehyde + H2O = acetaldehyde + phosphate + H(+)</text>
        <dbReference type="Rhea" id="RHEA:18905"/>
        <dbReference type="ChEBI" id="CHEBI:15343"/>
        <dbReference type="ChEBI" id="CHEBI:15377"/>
        <dbReference type="ChEBI" id="CHEBI:15378"/>
        <dbReference type="ChEBI" id="CHEBI:43474"/>
        <dbReference type="ChEBI" id="CHEBI:58383"/>
        <dbReference type="EC" id="3.11.1.1"/>
    </reaction>
</comment>
<comment type="cofactor">
    <cofactor evidence="2">
        <name>Mg(2+)</name>
        <dbReference type="ChEBI" id="CHEBI:18420"/>
    </cofactor>
    <text evidence="2">Binds 1 Mg(2+) ion per subunit.</text>
</comment>
<dbReference type="EC" id="3.11.1.1" evidence="2"/>
<dbReference type="NCBIfam" id="TIGR01549">
    <property type="entry name" value="HAD-SF-IA-v1"/>
    <property type="match status" value="1"/>
</dbReference>
<dbReference type="InterPro" id="IPR006439">
    <property type="entry name" value="HAD-SF_hydro_IA"/>
</dbReference>
<organism evidence="3 4">
    <name type="scientific">Aneurinibacillus migulanus</name>
    <name type="common">Bacillus migulanus</name>
    <dbReference type="NCBI Taxonomy" id="47500"/>
    <lineage>
        <taxon>Bacteria</taxon>
        <taxon>Bacillati</taxon>
        <taxon>Bacillota</taxon>
        <taxon>Bacilli</taxon>
        <taxon>Bacillales</taxon>
        <taxon>Paenibacillaceae</taxon>
        <taxon>Aneurinibacillus group</taxon>
        <taxon>Aneurinibacillus</taxon>
    </lineage>
</organism>
<dbReference type="InterPro" id="IPR036412">
    <property type="entry name" value="HAD-like_sf"/>
</dbReference>
<comment type="function">
    <text evidence="2">Involved in phosphonate degradation.</text>
</comment>
<dbReference type="Proteomes" id="UP000182836">
    <property type="component" value="Unassembled WGS sequence"/>
</dbReference>
<comment type="caution">
    <text evidence="2">Lacks conserved residue(s) required for the propagation of feature annotation.</text>
</comment>
<comment type="similarity">
    <text evidence="2">Belongs to the HAD-like hydrolase superfamily. PhnX family.</text>
</comment>
<dbReference type="AlphaFoldDB" id="A0A1G9D7R8"/>
<keyword evidence="2 3" id="KW-0378">Hydrolase</keyword>
<protein>
    <recommendedName>
        <fullName evidence="2">Phosphonoacetaldehyde hydrolase</fullName>
        <shortName evidence="2">Phosphonatase</shortName>
        <ecNumber evidence="2">3.11.1.1</ecNumber>
    </recommendedName>
    <alternativeName>
        <fullName evidence="2">Phosphonoacetaldehyde phosphonohydrolase</fullName>
    </alternativeName>
</protein>
<accession>A0A1G9D7R8</accession>
<dbReference type="GO" id="GO:0050194">
    <property type="term" value="F:phosphonoacetaldehyde hydrolase activity"/>
    <property type="evidence" value="ECO:0007669"/>
    <property type="project" value="UniProtKB-UniRule"/>
</dbReference>
<reference evidence="3 4" key="1">
    <citation type="submission" date="2016-10" db="EMBL/GenBank/DDBJ databases">
        <authorList>
            <person name="de Groot N.N."/>
        </authorList>
    </citation>
    <scope>NUCLEOTIDE SEQUENCE [LARGE SCALE GENOMIC DNA]</scope>
    <source>
        <strain evidence="3 4">DSM 2895</strain>
    </source>
</reference>
<dbReference type="Gene3D" id="3.40.50.1000">
    <property type="entry name" value="HAD superfamily/HAD-like"/>
    <property type="match status" value="1"/>
</dbReference>
<dbReference type="PANTHER" id="PTHR43434">
    <property type="entry name" value="PHOSPHOGLYCOLATE PHOSPHATASE"/>
    <property type="match status" value="1"/>
</dbReference>
<dbReference type="InterPro" id="IPR041492">
    <property type="entry name" value="HAD_2"/>
</dbReference>
<dbReference type="SUPFAM" id="SSF56784">
    <property type="entry name" value="HAD-like"/>
    <property type="match status" value="1"/>
</dbReference>
<evidence type="ECO:0000256" key="2">
    <source>
        <dbReference type="HAMAP-Rule" id="MF_01375"/>
    </source>
</evidence>
<dbReference type="GO" id="GO:0008967">
    <property type="term" value="F:phosphoglycolate phosphatase activity"/>
    <property type="evidence" value="ECO:0007669"/>
    <property type="project" value="TreeGrafter"/>
</dbReference>
<dbReference type="InterPro" id="IPR006323">
    <property type="entry name" value="Phosphonoacetald_hydro"/>
</dbReference>
<evidence type="ECO:0000256" key="1">
    <source>
        <dbReference type="ARBA" id="ARBA00023270"/>
    </source>
</evidence>
<dbReference type="GO" id="GO:0005829">
    <property type="term" value="C:cytosol"/>
    <property type="evidence" value="ECO:0007669"/>
    <property type="project" value="TreeGrafter"/>
</dbReference>
<comment type="subunit">
    <text evidence="2">Homodimer.</text>
</comment>
<dbReference type="InterPro" id="IPR023214">
    <property type="entry name" value="HAD_sf"/>
</dbReference>
<feature type="binding site" evidence="2">
    <location>
        <position position="94"/>
    </location>
    <ligand>
        <name>Mg(2+)</name>
        <dbReference type="ChEBI" id="CHEBI:18420"/>
    </ligand>
</feature>
<dbReference type="GO" id="GO:0019700">
    <property type="term" value="P:organic phosphonate catabolic process"/>
    <property type="evidence" value="ECO:0007669"/>
    <property type="project" value="InterPro"/>
</dbReference>
<evidence type="ECO:0000313" key="3">
    <source>
        <dbReference type="EMBL" id="SDK59903.1"/>
    </source>
</evidence>
<dbReference type="PANTHER" id="PTHR43434:SF19">
    <property type="entry name" value="PHOSPHONOACETALDEHYDE HYDROLASE"/>
    <property type="match status" value="1"/>
</dbReference>
<keyword evidence="1" id="KW-0704">Schiff base</keyword>
<dbReference type="GO" id="GO:0006281">
    <property type="term" value="P:DNA repair"/>
    <property type="evidence" value="ECO:0007669"/>
    <property type="project" value="TreeGrafter"/>
</dbReference>
<keyword evidence="2" id="KW-0460">Magnesium</keyword>